<evidence type="ECO:0000256" key="8">
    <source>
        <dbReference type="ARBA" id="ARBA00023277"/>
    </source>
</evidence>
<dbReference type="PANTHER" id="PTHR47700:SF2">
    <property type="entry name" value="CHITINASE"/>
    <property type="match status" value="1"/>
</dbReference>
<dbReference type="PANTHER" id="PTHR47700">
    <property type="entry name" value="V CHITINASE, PUTATIVE (AFU_ORTHOLOGUE AFUA_6G13720)-RELATED"/>
    <property type="match status" value="1"/>
</dbReference>
<evidence type="ECO:0000256" key="1">
    <source>
        <dbReference type="ARBA" id="ARBA00000822"/>
    </source>
</evidence>
<evidence type="ECO:0000256" key="7">
    <source>
        <dbReference type="ARBA" id="ARBA00023026"/>
    </source>
</evidence>
<keyword evidence="11" id="KW-1015">Disulfide bond</keyword>
<dbReference type="SMART" id="SM00636">
    <property type="entry name" value="Glyco_18"/>
    <property type="match status" value="1"/>
</dbReference>
<evidence type="ECO:0000259" key="15">
    <source>
        <dbReference type="PROSITE" id="PS51910"/>
    </source>
</evidence>
<dbReference type="InterPro" id="IPR053214">
    <property type="entry name" value="LysM12-like"/>
</dbReference>
<dbReference type="GO" id="GO:0008061">
    <property type="term" value="F:chitin binding"/>
    <property type="evidence" value="ECO:0007669"/>
    <property type="project" value="UniProtKB-UniRule"/>
</dbReference>
<dbReference type="Proteomes" id="UP000799537">
    <property type="component" value="Unassembled WGS sequence"/>
</dbReference>
<dbReference type="Gene3D" id="3.30.60.10">
    <property type="entry name" value="Endochitinase-like"/>
    <property type="match status" value="1"/>
</dbReference>
<feature type="disulfide bond" evidence="11">
    <location>
        <begin position="204"/>
        <end position="218"/>
    </location>
</feature>
<dbReference type="CDD" id="cd00118">
    <property type="entry name" value="LysM"/>
    <property type="match status" value="1"/>
</dbReference>
<feature type="disulfide bond" evidence="11">
    <location>
        <begin position="238"/>
        <end position="242"/>
    </location>
</feature>
<keyword evidence="17" id="KW-1185">Reference proteome</keyword>
<feature type="disulfide bond" evidence="11">
    <location>
        <begin position="199"/>
        <end position="211"/>
    </location>
</feature>
<reference evidence="16" key="1">
    <citation type="journal article" date="2020" name="Stud. Mycol.">
        <title>101 Dothideomycetes genomes: a test case for predicting lifestyles and emergence of pathogens.</title>
        <authorList>
            <person name="Haridas S."/>
            <person name="Albert R."/>
            <person name="Binder M."/>
            <person name="Bloem J."/>
            <person name="Labutti K."/>
            <person name="Salamov A."/>
            <person name="Andreopoulos B."/>
            <person name="Baker S."/>
            <person name="Barry K."/>
            <person name="Bills G."/>
            <person name="Bluhm B."/>
            <person name="Cannon C."/>
            <person name="Castanera R."/>
            <person name="Culley D."/>
            <person name="Daum C."/>
            <person name="Ezra D."/>
            <person name="Gonzalez J."/>
            <person name="Henrissat B."/>
            <person name="Kuo A."/>
            <person name="Liang C."/>
            <person name="Lipzen A."/>
            <person name="Lutzoni F."/>
            <person name="Magnuson J."/>
            <person name="Mondo S."/>
            <person name="Nolan M."/>
            <person name="Ohm R."/>
            <person name="Pangilinan J."/>
            <person name="Park H.-J."/>
            <person name="Ramirez L."/>
            <person name="Alfaro M."/>
            <person name="Sun H."/>
            <person name="Tritt A."/>
            <person name="Yoshinaga Y."/>
            <person name="Zwiers L.-H."/>
            <person name="Turgeon B."/>
            <person name="Goodwin S."/>
            <person name="Spatafora J."/>
            <person name="Crous P."/>
            <person name="Grigoriev I."/>
        </authorList>
    </citation>
    <scope>NUCLEOTIDE SEQUENCE</scope>
    <source>
        <strain evidence="16">ATCC 36951</strain>
    </source>
</reference>
<evidence type="ECO:0000256" key="2">
    <source>
        <dbReference type="ARBA" id="ARBA00008682"/>
    </source>
</evidence>
<protein>
    <recommendedName>
        <fullName evidence="3">chitinase</fullName>
        <ecNumber evidence="3">3.2.1.14</ecNumber>
    </recommendedName>
</protein>
<evidence type="ECO:0000256" key="11">
    <source>
        <dbReference type="PROSITE-ProRule" id="PRU00261"/>
    </source>
</evidence>
<dbReference type="InterPro" id="IPR018392">
    <property type="entry name" value="LysM"/>
</dbReference>
<proteinExistence type="inferred from homology"/>
<evidence type="ECO:0000313" key="16">
    <source>
        <dbReference type="EMBL" id="KAF2159058.1"/>
    </source>
</evidence>
<dbReference type="Pfam" id="PF01476">
    <property type="entry name" value="LysM"/>
    <property type="match status" value="1"/>
</dbReference>
<evidence type="ECO:0000259" key="14">
    <source>
        <dbReference type="PROSITE" id="PS51782"/>
    </source>
</evidence>
<dbReference type="PROSITE" id="PS01095">
    <property type="entry name" value="GH18_1"/>
    <property type="match status" value="1"/>
</dbReference>
<keyword evidence="7" id="KW-0843">Virulence</keyword>
<dbReference type="RefSeq" id="XP_033659947.1">
    <property type="nucleotide sequence ID" value="XM_033819109.1"/>
</dbReference>
<keyword evidence="9 12" id="KW-0326">Glycosidase</keyword>
<organism evidence="16 17">
    <name type="scientific">Zasmidium cellare ATCC 36951</name>
    <dbReference type="NCBI Taxonomy" id="1080233"/>
    <lineage>
        <taxon>Eukaryota</taxon>
        <taxon>Fungi</taxon>
        <taxon>Dikarya</taxon>
        <taxon>Ascomycota</taxon>
        <taxon>Pezizomycotina</taxon>
        <taxon>Dothideomycetes</taxon>
        <taxon>Dothideomycetidae</taxon>
        <taxon>Mycosphaerellales</taxon>
        <taxon>Mycosphaerellaceae</taxon>
        <taxon>Zasmidium</taxon>
    </lineage>
</organism>
<evidence type="ECO:0000313" key="17">
    <source>
        <dbReference type="Proteomes" id="UP000799537"/>
    </source>
</evidence>
<comment type="caution">
    <text evidence="11">Lacks conserved residue(s) required for the propagation of feature annotation.</text>
</comment>
<dbReference type="OrthoDB" id="73875at2759"/>
<comment type="catalytic activity">
    <reaction evidence="1">
        <text>Random endo-hydrolysis of N-acetyl-beta-D-glucosaminide (1-&gt;4)-beta-linkages in chitin and chitodextrins.</text>
        <dbReference type="EC" id="3.2.1.14"/>
    </reaction>
</comment>
<dbReference type="Gene3D" id="3.20.20.80">
    <property type="entry name" value="Glycosidases"/>
    <property type="match status" value="1"/>
</dbReference>
<feature type="domain" description="LysM" evidence="14">
    <location>
        <begin position="64"/>
        <end position="109"/>
    </location>
</feature>
<dbReference type="SUPFAM" id="SSF51445">
    <property type="entry name" value="(Trans)glycosidases"/>
    <property type="match status" value="1"/>
</dbReference>
<keyword evidence="4 11" id="KW-0147">Chitin-binding</keyword>
<dbReference type="EMBL" id="ML993643">
    <property type="protein sequence ID" value="KAF2159058.1"/>
    <property type="molecule type" value="Genomic_DNA"/>
</dbReference>
<evidence type="ECO:0000256" key="9">
    <source>
        <dbReference type="ARBA" id="ARBA00023295"/>
    </source>
</evidence>
<keyword evidence="8" id="KW-0119">Carbohydrate metabolism</keyword>
<dbReference type="InterPro" id="IPR001579">
    <property type="entry name" value="Glyco_hydro_18_chit_AS"/>
</dbReference>
<dbReference type="GeneID" id="54572381"/>
<feature type="domain" description="GH18" evidence="15">
    <location>
        <begin position="255"/>
        <end position="589"/>
    </location>
</feature>
<evidence type="ECO:0000256" key="3">
    <source>
        <dbReference type="ARBA" id="ARBA00012729"/>
    </source>
</evidence>
<dbReference type="GO" id="GO:0008843">
    <property type="term" value="F:endochitinase activity"/>
    <property type="evidence" value="ECO:0007669"/>
    <property type="project" value="UniProtKB-EC"/>
</dbReference>
<evidence type="ECO:0000256" key="12">
    <source>
        <dbReference type="RuleBase" id="RU000489"/>
    </source>
</evidence>
<gene>
    <name evidence="16" type="ORF">M409DRAFT_71301</name>
</gene>
<evidence type="ECO:0000256" key="5">
    <source>
        <dbReference type="ARBA" id="ARBA00022801"/>
    </source>
</evidence>
<sequence>MLGLYAGQQINQNDALSALGMFQGQISDQAARQAVQRLIPGNDISVKPTSSSSRSLSQREDTCKYIQAQLGDGCYLLAQRCGILRSDLESYYGGSSFCNTVQVNQYVCCSSGSPPDFSPKPTDGNCYVYTVETDDTCSSIATAHQEEVSAIESNNGQTWDWAGCAPPFPANVPNAVCGPQVNDTTLTSDPSSWSGLNPCPLNACCDTFGQCGITSDFCTAAPADTGAPGTAQPGSNGCISNCGTDVITSAAPTSFWRVGYYETFNYERPCLHMAPSDIPDYYTHVHWAFSDITSSYEVDVSAYQDIVNQFLLTAGFRRILSFGGWAFSTDPSTTPIFRQGHNLDGVDFDWEYPGAPNIPGIPPGSPEDGANYLAFLKLMRAALPSDYTISIAALASYYYLKAFPIAEISDIVDYIIYMTYDLHRQWDYGNTFTQSGCPAGNCLRSQMNMTETEQAFSMITKAGVPTNKLMMGQPLYGRSFQMLEAGCYTAMCTYTGPSSGATSGRCTQTGGYISNFEIQEILANDSNVQQYSSSVAGDILVYDDDQWISWMKQSTYDSRSDYAKGLNFGGTSDWAMDLSANYSGSGGGNSSDGGEGSGVVYIDPSIYSQSAPTIA</sequence>
<name>A0A6A6BYB5_ZASCE</name>
<evidence type="ECO:0000259" key="13">
    <source>
        <dbReference type="PROSITE" id="PS50941"/>
    </source>
</evidence>
<dbReference type="CDD" id="cd02878">
    <property type="entry name" value="GH18_zymocin_alpha"/>
    <property type="match status" value="1"/>
</dbReference>
<dbReference type="GO" id="GO:0000272">
    <property type="term" value="P:polysaccharide catabolic process"/>
    <property type="evidence" value="ECO:0007669"/>
    <property type="project" value="UniProtKB-KW"/>
</dbReference>
<dbReference type="AlphaFoldDB" id="A0A6A6BYB5"/>
<evidence type="ECO:0000256" key="4">
    <source>
        <dbReference type="ARBA" id="ARBA00022669"/>
    </source>
</evidence>
<keyword evidence="5 12" id="KW-0378">Hydrolase</keyword>
<dbReference type="Pfam" id="PF00704">
    <property type="entry name" value="Glyco_hydro_18"/>
    <property type="match status" value="1"/>
</dbReference>
<comment type="similarity">
    <text evidence="2">Belongs to the glycosyl hydrolase 18 family. Chitinase class V subfamily.</text>
</comment>
<dbReference type="EC" id="3.2.1.14" evidence="3"/>
<accession>A0A6A6BYB5</accession>
<dbReference type="InterPro" id="IPR001002">
    <property type="entry name" value="Chitin-bd_1"/>
</dbReference>
<dbReference type="InterPro" id="IPR001223">
    <property type="entry name" value="Glyco_hydro18_cat"/>
</dbReference>
<dbReference type="PROSITE" id="PS50941">
    <property type="entry name" value="CHIT_BIND_I_2"/>
    <property type="match status" value="1"/>
</dbReference>
<dbReference type="Gene3D" id="3.10.50.10">
    <property type="match status" value="1"/>
</dbReference>
<dbReference type="SUPFAM" id="SSF57016">
    <property type="entry name" value="Plant lectins/antimicrobial peptides"/>
    <property type="match status" value="1"/>
</dbReference>
<dbReference type="PROSITE" id="PS51910">
    <property type="entry name" value="GH18_2"/>
    <property type="match status" value="1"/>
</dbReference>
<dbReference type="GO" id="GO:0006032">
    <property type="term" value="P:chitin catabolic process"/>
    <property type="evidence" value="ECO:0007669"/>
    <property type="project" value="UniProtKB-KW"/>
</dbReference>
<keyword evidence="6" id="KW-0146">Chitin degradation</keyword>
<keyword evidence="10" id="KW-0624">Polysaccharide degradation</keyword>
<feature type="domain" description="Chitin-binding type-1" evidence="13">
    <location>
        <begin position="174"/>
        <end position="244"/>
    </location>
</feature>
<dbReference type="SUPFAM" id="SSF54556">
    <property type="entry name" value="Chitinase insertion domain"/>
    <property type="match status" value="1"/>
</dbReference>
<dbReference type="PROSITE" id="PS51782">
    <property type="entry name" value="LYSM"/>
    <property type="match status" value="1"/>
</dbReference>
<dbReference type="InterPro" id="IPR011583">
    <property type="entry name" value="Chitinase_II/V-like_cat"/>
</dbReference>
<dbReference type="InterPro" id="IPR017853">
    <property type="entry name" value="GH"/>
</dbReference>
<evidence type="ECO:0000256" key="10">
    <source>
        <dbReference type="ARBA" id="ARBA00023326"/>
    </source>
</evidence>
<evidence type="ECO:0000256" key="6">
    <source>
        <dbReference type="ARBA" id="ARBA00023024"/>
    </source>
</evidence>
<dbReference type="InterPro" id="IPR036861">
    <property type="entry name" value="Endochitinase-like_sf"/>
</dbReference>
<dbReference type="InterPro" id="IPR029070">
    <property type="entry name" value="Chitinase_insertion_sf"/>
</dbReference>